<sequence>MPLESWGAQPGPGALSSYCALWQLHLGLNPPNPIPLSSCRSVGSCHIRRVPATRAPSGCGSNPVTHLPLPASAEPPCWDSQLTSKDSPSWLLPLPSLQHRGLLC</sequence>
<organism evidence="1 2">
    <name type="scientific">Macaca fascicularis</name>
    <name type="common">Crab-eating macaque</name>
    <name type="synonym">Cynomolgus monkey</name>
    <dbReference type="NCBI Taxonomy" id="9541"/>
    <lineage>
        <taxon>Eukaryota</taxon>
        <taxon>Metazoa</taxon>
        <taxon>Chordata</taxon>
        <taxon>Craniata</taxon>
        <taxon>Vertebrata</taxon>
        <taxon>Euteleostomi</taxon>
        <taxon>Mammalia</taxon>
        <taxon>Eutheria</taxon>
        <taxon>Euarchontoglires</taxon>
        <taxon>Primates</taxon>
        <taxon>Haplorrhini</taxon>
        <taxon>Catarrhini</taxon>
        <taxon>Cercopithecidae</taxon>
        <taxon>Cercopithecinae</taxon>
        <taxon>Macaca</taxon>
    </lineage>
</organism>
<evidence type="ECO:0000313" key="2">
    <source>
        <dbReference type="Proteomes" id="UP000233100"/>
    </source>
</evidence>
<reference evidence="1" key="2">
    <citation type="submission" date="2025-08" db="UniProtKB">
        <authorList>
            <consortium name="Ensembl"/>
        </authorList>
    </citation>
    <scope>IDENTIFICATION</scope>
</reference>
<keyword evidence="2" id="KW-1185">Reference proteome</keyword>
<dbReference type="GeneTree" id="ENSGT00910000147436"/>
<dbReference type="AlphaFoldDB" id="A0A7N9CAS8"/>
<dbReference type="Ensembl" id="ENSMFAT00000082246.1">
    <property type="protein sequence ID" value="ENSMFAP00000046942.1"/>
    <property type="gene ID" value="ENSMFAG00000055728.1"/>
</dbReference>
<name>A0A7N9CAS8_MACFA</name>
<accession>A0A7N9CAS8</accession>
<reference evidence="1" key="3">
    <citation type="submission" date="2025-09" db="UniProtKB">
        <authorList>
            <consortium name="Ensembl"/>
        </authorList>
    </citation>
    <scope>IDENTIFICATION</scope>
</reference>
<proteinExistence type="predicted"/>
<reference evidence="1 2" key="1">
    <citation type="submission" date="2013-03" db="EMBL/GenBank/DDBJ databases">
        <authorList>
            <person name="Warren W."/>
            <person name="Wilson R.K."/>
        </authorList>
    </citation>
    <scope>NUCLEOTIDE SEQUENCE</scope>
</reference>
<dbReference type="Proteomes" id="UP000233100">
    <property type="component" value="Chromosome 16"/>
</dbReference>
<protein>
    <submittedName>
        <fullName evidence="1">Uncharacterized protein</fullName>
    </submittedName>
</protein>
<evidence type="ECO:0000313" key="1">
    <source>
        <dbReference type="Ensembl" id="ENSMFAP00000046942.1"/>
    </source>
</evidence>